<sequence>MAGTLSGGVAGWQPGPCRGCGSARRRRGRTCDEKVCGSTAVQRFVRLRNRLGGLDRLSSSSLSRNAPPTAAVMNCRRPSHDAN</sequence>
<dbReference type="HOGENOM" id="CLU_2542609_0_0_1"/>
<dbReference type="Proteomes" id="UP000015241">
    <property type="component" value="Unassembled WGS sequence"/>
</dbReference>
<dbReference type="EMBL" id="KE504130">
    <property type="protein sequence ID" value="EPT03357.1"/>
    <property type="molecule type" value="Genomic_DNA"/>
</dbReference>
<keyword evidence="3" id="KW-1185">Reference proteome</keyword>
<gene>
    <name evidence="2" type="ORF">FOMPIDRAFT_120906</name>
</gene>
<evidence type="ECO:0000313" key="3">
    <source>
        <dbReference type="Proteomes" id="UP000015241"/>
    </source>
</evidence>
<accession>S8EEC9</accession>
<reference evidence="2 3" key="1">
    <citation type="journal article" date="2012" name="Science">
        <title>The Paleozoic origin of enzymatic lignin decomposition reconstructed from 31 fungal genomes.</title>
        <authorList>
            <person name="Floudas D."/>
            <person name="Binder M."/>
            <person name="Riley R."/>
            <person name="Barry K."/>
            <person name="Blanchette R.A."/>
            <person name="Henrissat B."/>
            <person name="Martinez A.T."/>
            <person name="Otillar R."/>
            <person name="Spatafora J.W."/>
            <person name="Yadav J.S."/>
            <person name="Aerts A."/>
            <person name="Benoit I."/>
            <person name="Boyd A."/>
            <person name="Carlson A."/>
            <person name="Copeland A."/>
            <person name="Coutinho P.M."/>
            <person name="de Vries R.P."/>
            <person name="Ferreira P."/>
            <person name="Findley K."/>
            <person name="Foster B."/>
            <person name="Gaskell J."/>
            <person name="Glotzer D."/>
            <person name="Gorecki P."/>
            <person name="Heitman J."/>
            <person name="Hesse C."/>
            <person name="Hori C."/>
            <person name="Igarashi K."/>
            <person name="Jurgens J.A."/>
            <person name="Kallen N."/>
            <person name="Kersten P."/>
            <person name="Kohler A."/>
            <person name="Kuees U."/>
            <person name="Kumar T.K.A."/>
            <person name="Kuo A."/>
            <person name="LaButti K."/>
            <person name="Larrondo L.F."/>
            <person name="Lindquist E."/>
            <person name="Ling A."/>
            <person name="Lombard V."/>
            <person name="Lucas S."/>
            <person name="Lundell T."/>
            <person name="Martin R."/>
            <person name="McLaughlin D.J."/>
            <person name="Morgenstern I."/>
            <person name="Morin E."/>
            <person name="Murat C."/>
            <person name="Nagy L.G."/>
            <person name="Nolan M."/>
            <person name="Ohm R.A."/>
            <person name="Patyshakuliyeva A."/>
            <person name="Rokas A."/>
            <person name="Ruiz-Duenas F.J."/>
            <person name="Sabat G."/>
            <person name="Salamov A."/>
            <person name="Samejima M."/>
            <person name="Schmutz J."/>
            <person name="Slot J.C."/>
            <person name="St John F."/>
            <person name="Stenlid J."/>
            <person name="Sun H."/>
            <person name="Sun S."/>
            <person name="Syed K."/>
            <person name="Tsang A."/>
            <person name="Wiebenga A."/>
            <person name="Young D."/>
            <person name="Pisabarro A."/>
            <person name="Eastwood D.C."/>
            <person name="Martin F."/>
            <person name="Cullen D."/>
            <person name="Grigoriev I.V."/>
            <person name="Hibbett D.S."/>
        </authorList>
    </citation>
    <scope>NUCLEOTIDE SEQUENCE</scope>
    <source>
        <strain evidence="3">FP-58527</strain>
    </source>
</reference>
<protein>
    <submittedName>
        <fullName evidence="2">Uncharacterized protein</fullName>
    </submittedName>
</protein>
<dbReference type="InParanoid" id="S8EEC9"/>
<feature type="compositionally biased region" description="Low complexity" evidence="1">
    <location>
        <begin position="56"/>
        <end position="65"/>
    </location>
</feature>
<evidence type="ECO:0000256" key="1">
    <source>
        <dbReference type="SAM" id="MobiDB-lite"/>
    </source>
</evidence>
<name>S8EEC9_FOMSC</name>
<feature type="compositionally biased region" description="Gly residues" evidence="1">
    <location>
        <begin position="1"/>
        <end position="10"/>
    </location>
</feature>
<dbReference type="AlphaFoldDB" id="S8EEC9"/>
<organism evidence="2 3">
    <name type="scientific">Fomitopsis schrenkii</name>
    <name type="common">Brown rot fungus</name>
    <dbReference type="NCBI Taxonomy" id="2126942"/>
    <lineage>
        <taxon>Eukaryota</taxon>
        <taxon>Fungi</taxon>
        <taxon>Dikarya</taxon>
        <taxon>Basidiomycota</taxon>
        <taxon>Agaricomycotina</taxon>
        <taxon>Agaricomycetes</taxon>
        <taxon>Polyporales</taxon>
        <taxon>Fomitopsis</taxon>
    </lineage>
</organism>
<evidence type="ECO:0000313" key="2">
    <source>
        <dbReference type="EMBL" id="EPT03357.1"/>
    </source>
</evidence>
<feature type="region of interest" description="Disordered" evidence="1">
    <location>
        <begin position="1"/>
        <end position="24"/>
    </location>
</feature>
<feature type="region of interest" description="Disordered" evidence="1">
    <location>
        <begin position="56"/>
        <end position="83"/>
    </location>
</feature>
<proteinExistence type="predicted"/>